<accession>A0ABY7B2T6</accession>
<organism evidence="2 3">
    <name type="scientific">Amycolatopsis cynarae</name>
    <dbReference type="NCBI Taxonomy" id="2995223"/>
    <lineage>
        <taxon>Bacteria</taxon>
        <taxon>Bacillati</taxon>
        <taxon>Actinomycetota</taxon>
        <taxon>Actinomycetes</taxon>
        <taxon>Pseudonocardiales</taxon>
        <taxon>Pseudonocardiaceae</taxon>
        <taxon>Amycolatopsis</taxon>
    </lineage>
</organism>
<name>A0ABY7B2T6_9PSEU</name>
<dbReference type="EMBL" id="CP113836">
    <property type="protein sequence ID" value="WAL65108.1"/>
    <property type="molecule type" value="Genomic_DNA"/>
</dbReference>
<protein>
    <submittedName>
        <fullName evidence="2">Uncharacterized protein</fullName>
    </submittedName>
</protein>
<dbReference type="Proteomes" id="UP001163203">
    <property type="component" value="Chromosome"/>
</dbReference>
<reference evidence="2" key="1">
    <citation type="submission" date="2022-11" db="EMBL/GenBank/DDBJ databases">
        <authorList>
            <person name="Mo P."/>
        </authorList>
    </citation>
    <scope>NUCLEOTIDE SEQUENCE</scope>
    <source>
        <strain evidence="2">HUAS 11-8</strain>
    </source>
</reference>
<feature type="region of interest" description="Disordered" evidence="1">
    <location>
        <begin position="57"/>
        <end position="147"/>
    </location>
</feature>
<evidence type="ECO:0000256" key="1">
    <source>
        <dbReference type="SAM" id="MobiDB-lite"/>
    </source>
</evidence>
<dbReference type="RefSeq" id="WP_268755315.1">
    <property type="nucleotide sequence ID" value="NZ_CP113836.1"/>
</dbReference>
<evidence type="ECO:0000313" key="2">
    <source>
        <dbReference type="EMBL" id="WAL65108.1"/>
    </source>
</evidence>
<proteinExistence type="predicted"/>
<keyword evidence="3" id="KW-1185">Reference proteome</keyword>
<gene>
    <name evidence="2" type="ORF">ORV05_30000</name>
</gene>
<sequence>MSIDPGIENRYAEILASTRARTAEIGERVEAVRQEIAAESQRMREQNERLCQELDERSAAREAAKNDPTAQNEWLKRTPKQGETFQFGESEELLAEQPAPPVPPAPPVSFEASPVPEVPAPAPPRRGRHSRPDEFDEDDFSSRNWLD</sequence>
<evidence type="ECO:0000313" key="3">
    <source>
        <dbReference type="Proteomes" id="UP001163203"/>
    </source>
</evidence>
<feature type="compositionally biased region" description="Pro residues" evidence="1">
    <location>
        <begin position="98"/>
        <end position="107"/>
    </location>
</feature>